<feature type="region of interest" description="Disordered" evidence="1">
    <location>
        <begin position="34"/>
        <end position="54"/>
    </location>
</feature>
<evidence type="ECO:0000313" key="2">
    <source>
        <dbReference type="EMBL" id="QBK90004.1"/>
    </source>
</evidence>
<proteinExistence type="predicted"/>
<reference evidence="2" key="1">
    <citation type="journal article" date="2019" name="MBio">
        <title>Virus Genomes from Deep Sea Sediments Expand the Ocean Megavirome and Support Independent Origins of Viral Gigantism.</title>
        <authorList>
            <person name="Backstrom D."/>
            <person name="Yutin N."/>
            <person name="Jorgensen S.L."/>
            <person name="Dharamshi J."/>
            <person name="Homa F."/>
            <person name="Zaremba-Niedwiedzka K."/>
            <person name="Spang A."/>
            <person name="Wolf Y.I."/>
            <person name="Koonin E.V."/>
            <person name="Ettema T.J."/>
        </authorList>
    </citation>
    <scope>NUCLEOTIDE SEQUENCE</scope>
</reference>
<organism evidence="2">
    <name type="scientific">Pithovirus LCPAC101</name>
    <dbReference type="NCBI Taxonomy" id="2506586"/>
    <lineage>
        <taxon>Viruses</taxon>
        <taxon>Pithoviruses</taxon>
    </lineage>
</organism>
<protein>
    <submittedName>
        <fullName evidence="2">Uncharacterized protein</fullName>
    </submittedName>
</protein>
<gene>
    <name evidence="2" type="ORF">LCPAC101_02890</name>
</gene>
<sequence length="432" mass="51642">MDKLLDFSKTLNKFNLKIDTNMVNKYASSSSKNTLSCAERGHQSNPKLLDDPKGEIGKDLETLRLQNYDRRNFNYDKLSMAGWWPDEILKFTEINRMSYIDFMQIFNNKSNMFDTPIRNAIYFMVQVPYCDDDDIKKFISHRTTDISDNYWNKVVDEDNCYMDGLESRLRSKNEYQHYYLLHALTKLLSYDNIRVDDLVLKEEYIKKIKIFIAIYNLKNIYSMLDDILRNILKGCIQEESIDLYLPLILYDTYFDLDRSVLTHARDTKDNDLLNRSYLYRDFILYGIYKTVQFSFVYSHHNDFVINNKLSQLKDNHMNPFQYEKYKLIFKEEDIERIEYIYLSLNNKIIGKQKKDRLIMENVDFAELLEQNENHMTKSRAMTPKYSMTRHNFNPNFPIFYISNNDSKSIVKRKNLLSGVTRHERSVSDSVSY</sequence>
<evidence type="ECO:0000256" key="1">
    <source>
        <dbReference type="SAM" id="MobiDB-lite"/>
    </source>
</evidence>
<accession>A0A481Z3G7</accession>
<dbReference type="EMBL" id="MK500453">
    <property type="protein sequence ID" value="QBK90004.1"/>
    <property type="molecule type" value="Genomic_DNA"/>
</dbReference>
<name>A0A481Z3G7_9VIRU</name>